<evidence type="ECO:0000256" key="5">
    <source>
        <dbReference type="ARBA" id="ARBA00022723"/>
    </source>
</evidence>
<evidence type="ECO:0000259" key="8">
    <source>
        <dbReference type="Pfam" id="PF13359"/>
    </source>
</evidence>
<dbReference type="InterPro" id="IPR045249">
    <property type="entry name" value="HARBI1-like"/>
</dbReference>
<gene>
    <name evidence="10" type="primary">LOC112679943</name>
</gene>
<dbReference type="GO" id="GO:0016787">
    <property type="term" value="F:hydrolase activity"/>
    <property type="evidence" value="ECO:0007669"/>
    <property type="project" value="UniProtKB-KW"/>
</dbReference>
<keyword evidence="9" id="KW-1185">Reference proteome</keyword>
<evidence type="ECO:0000313" key="10">
    <source>
        <dbReference type="RefSeq" id="XP_025405677.1"/>
    </source>
</evidence>
<dbReference type="RefSeq" id="XP_025405677.1">
    <property type="nucleotide sequence ID" value="XM_025549892.1"/>
</dbReference>
<name>A0A8B8F5R8_9HEMI</name>
<keyword evidence="7" id="KW-0539">Nucleus</keyword>
<keyword evidence="5" id="KW-0479">Metal-binding</keyword>
<dbReference type="Pfam" id="PF13359">
    <property type="entry name" value="DDE_Tnp_4"/>
    <property type="match status" value="1"/>
</dbReference>
<dbReference type="InterPro" id="IPR027806">
    <property type="entry name" value="HARBI1_dom"/>
</dbReference>
<protein>
    <submittedName>
        <fullName evidence="10">Uncharacterized protein LOC112679943</fullName>
    </submittedName>
</protein>
<dbReference type="AlphaFoldDB" id="A0A8B8F5R8"/>
<dbReference type="GO" id="GO:0046872">
    <property type="term" value="F:metal ion binding"/>
    <property type="evidence" value="ECO:0007669"/>
    <property type="project" value="UniProtKB-KW"/>
</dbReference>
<feature type="non-terminal residue" evidence="10">
    <location>
        <position position="1"/>
    </location>
</feature>
<evidence type="ECO:0000256" key="2">
    <source>
        <dbReference type="ARBA" id="ARBA00004123"/>
    </source>
</evidence>
<dbReference type="PANTHER" id="PTHR22930:SF258">
    <property type="entry name" value="PROTEIN ALP1-LIKE ISOFORM X1"/>
    <property type="match status" value="1"/>
</dbReference>
<comment type="similarity">
    <text evidence="3">Belongs to the HARBI1 family.</text>
</comment>
<evidence type="ECO:0000256" key="4">
    <source>
        <dbReference type="ARBA" id="ARBA00022722"/>
    </source>
</evidence>
<sequence length="218" mass="25014">IVDANYRFLYVNVGCQGRISDGGVFKNTSFYNKLEKNELNLPENEPLPGRTLSLPYILVADDAFPLTEHIMKPYKTDLNKGSPKRVYNYRLSRARRIIENTFGLLSSVFRVFRKPIEIKVEDTIVNIVLACVYLHNFLRVQPDSRQFYSTSGCFDSYDSCTGEIISGSWREITSGDTGLMPLRSIPRRPATTATNVREEFMQYFMSEIGSVPFQDIYM</sequence>
<dbReference type="GO" id="GO:0005634">
    <property type="term" value="C:nucleus"/>
    <property type="evidence" value="ECO:0007669"/>
    <property type="project" value="UniProtKB-SubCell"/>
</dbReference>
<evidence type="ECO:0000256" key="3">
    <source>
        <dbReference type="ARBA" id="ARBA00006958"/>
    </source>
</evidence>
<dbReference type="PANTHER" id="PTHR22930">
    <property type="match status" value="1"/>
</dbReference>
<comment type="cofactor">
    <cofactor evidence="1">
        <name>a divalent metal cation</name>
        <dbReference type="ChEBI" id="CHEBI:60240"/>
    </cofactor>
</comment>
<keyword evidence="6" id="KW-0378">Hydrolase</keyword>
<accession>A0A8B8F5R8</accession>
<dbReference type="Proteomes" id="UP000694846">
    <property type="component" value="Unplaced"/>
</dbReference>
<evidence type="ECO:0000256" key="6">
    <source>
        <dbReference type="ARBA" id="ARBA00022801"/>
    </source>
</evidence>
<feature type="domain" description="DDE Tnp4" evidence="8">
    <location>
        <begin position="1"/>
        <end position="136"/>
    </location>
</feature>
<keyword evidence="4" id="KW-0540">Nuclease</keyword>
<dbReference type="GO" id="GO:0004518">
    <property type="term" value="F:nuclease activity"/>
    <property type="evidence" value="ECO:0007669"/>
    <property type="project" value="UniProtKB-KW"/>
</dbReference>
<dbReference type="OrthoDB" id="8189124at2759"/>
<dbReference type="GeneID" id="112679943"/>
<reference evidence="10" key="1">
    <citation type="submission" date="2025-08" db="UniProtKB">
        <authorList>
            <consortium name="RefSeq"/>
        </authorList>
    </citation>
    <scope>IDENTIFICATION</scope>
    <source>
        <tissue evidence="10">Whole body</tissue>
    </source>
</reference>
<proteinExistence type="inferred from homology"/>
<evidence type="ECO:0000256" key="1">
    <source>
        <dbReference type="ARBA" id="ARBA00001968"/>
    </source>
</evidence>
<evidence type="ECO:0000313" key="9">
    <source>
        <dbReference type="Proteomes" id="UP000694846"/>
    </source>
</evidence>
<evidence type="ECO:0000256" key="7">
    <source>
        <dbReference type="ARBA" id="ARBA00023242"/>
    </source>
</evidence>
<organism evidence="9 10">
    <name type="scientific">Sipha flava</name>
    <name type="common">yellow sugarcane aphid</name>
    <dbReference type="NCBI Taxonomy" id="143950"/>
    <lineage>
        <taxon>Eukaryota</taxon>
        <taxon>Metazoa</taxon>
        <taxon>Ecdysozoa</taxon>
        <taxon>Arthropoda</taxon>
        <taxon>Hexapoda</taxon>
        <taxon>Insecta</taxon>
        <taxon>Pterygota</taxon>
        <taxon>Neoptera</taxon>
        <taxon>Paraneoptera</taxon>
        <taxon>Hemiptera</taxon>
        <taxon>Sternorrhyncha</taxon>
        <taxon>Aphidomorpha</taxon>
        <taxon>Aphidoidea</taxon>
        <taxon>Aphididae</taxon>
        <taxon>Sipha</taxon>
    </lineage>
</organism>
<comment type="subcellular location">
    <subcellularLocation>
        <location evidence="2">Nucleus</location>
    </subcellularLocation>
</comment>